<dbReference type="PANTHER" id="PTHR45673">
    <property type="entry name" value="SERINE/THREONINE-PROTEIN PHOSPHATASE 2B CATALYTIC SUBUNIT 1-RELATED"/>
    <property type="match status" value="1"/>
</dbReference>
<proteinExistence type="evidence at transcript level"/>
<feature type="domain" description="Serine/threonine specific protein phosphatases" evidence="2">
    <location>
        <begin position="135"/>
        <end position="140"/>
    </location>
</feature>
<comment type="similarity">
    <text evidence="1">Belongs to the PPP phosphatase family.</text>
</comment>
<dbReference type="Gene3D" id="3.60.21.10">
    <property type="match status" value="1"/>
</dbReference>
<dbReference type="PRINTS" id="PR00114">
    <property type="entry name" value="STPHPHTASE"/>
</dbReference>
<comment type="catalytic activity">
    <reaction evidence="1">
        <text>O-phospho-L-threonyl-[protein] + H2O = L-threonyl-[protein] + phosphate</text>
        <dbReference type="Rhea" id="RHEA:47004"/>
        <dbReference type="Rhea" id="RHEA-COMP:11060"/>
        <dbReference type="Rhea" id="RHEA-COMP:11605"/>
        <dbReference type="ChEBI" id="CHEBI:15377"/>
        <dbReference type="ChEBI" id="CHEBI:30013"/>
        <dbReference type="ChEBI" id="CHEBI:43474"/>
        <dbReference type="ChEBI" id="CHEBI:61977"/>
        <dbReference type="EC" id="3.1.3.16"/>
    </reaction>
</comment>
<dbReference type="EC" id="3.1.3.16" evidence="1"/>
<dbReference type="AlphaFoldDB" id="A0A6A7G8P4"/>
<sequence length="339" mass="38653">MMDRKISTIPPPPSEPLDTKVVWKAEGIPNTEALLKHFKVEGRLKLVDAVAIVRSASQLFKREPNMLKLYDPITVCGDIHGQYYDLLRLLETGGDPNETQYLFLGDYVDRGCFSCEVVLLLYSLKIVHPNSFYMIRGNHECRHLTSFFNFKDECNYKYTSELYDEIMQSFDNLPIAATINNKFLCVHGGLSPDISTLADISTIDRFHEVPREGAFCDLLWADPAPERAENDEEDDDEFDEMLAGTTWFAYNDARQCSFVFGVDAVESFLKKNKLTAIIRAHEAQPQGFKMQMVNESTKTPRVITIFSAPNYCDVCSSININIPLILHIRKKFHHDCGDD</sequence>
<accession>A0A6A7G8P4</accession>
<name>A0A6A7G8P4_9CRUS</name>
<dbReference type="SMART" id="SM00156">
    <property type="entry name" value="PP2Ac"/>
    <property type="match status" value="1"/>
</dbReference>
<dbReference type="EMBL" id="IACT01008496">
    <property type="protein sequence ID" value="LAC27608.1"/>
    <property type="molecule type" value="mRNA"/>
</dbReference>
<organism evidence="3">
    <name type="scientific">Hirondellea gigas</name>
    <dbReference type="NCBI Taxonomy" id="1518452"/>
    <lineage>
        <taxon>Eukaryota</taxon>
        <taxon>Metazoa</taxon>
        <taxon>Ecdysozoa</taxon>
        <taxon>Arthropoda</taxon>
        <taxon>Crustacea</taxon>
        <taxon>Multicrustacea</taxon>
        <taxon>Malacostraca</taxon>
        <taxon>Eumalacostraca</taxon>
        <taxon>Peracarida</taxon>
        <taxon>Amphipoda</taxon>
        <taxon>Amphilochidea</taxon>
        <taxon>Lysianassida</taxon>
        <taxon>Lysianassidira</taxon>
        <taxon>Lysianassoidea</taxon>
        <taxon>Lysianassidae</taxon>
        <taxon>Hirondellea</taxon>
    </lineage>
</organism>
<dbReference type="InterPro" id="IPR029052">
    <property type="entry name" value="Metallo-depent_PP-like"/>
</dbReference>
<keyword evidence="1" id="KW-0378">Hydrolase</keyword>
<dbReference type="InterPro" id="IPR004843">
    <property type="entry name" value="Calcineurin-like_PHP"/>
</dbReference>
<dbReference type="PROSITE" id="PS00125">
    <property type="entry name" value="SER_THR_PHOSPHATASE"/>
    <property type="match status" value="1"/>
</dbReference>
<evidence type="ECO:0000313" key="3">
    <source>
        <dbReference type="EMBL" id="LAC27608.1"/>
    </source>
</evidence>
<protein>
    <recommendedName>
        <fullName evidence="1">Serine/threonine-protein phosphatase</fullName>
        <ecNumber evidence="1">3.1.3.16</ecNumber>
    </recommendedName>
</protein>
<dbReference type="Pfam" id="PF00149">
    <property type="entry name" value="Metallophos"/>
    <property type="match status" value="1"/>
</dbReference>
<dbReference type="SUPFAM" id="SSF56300">
    <property type="entry name" value="Metallo-dependent phosphatases"/>
    <property type="match status" value="1"/>
</dbReference>
<dbReference type="GO" id="GO:0097720">
    <property type="term" value="P:calcineurin-mediated signaling"/>
    <property type="evidence" value="ECO:0007669"/>
    <property type="project" value="InterPro"/>
</dbReference>
<dbReference type="InterPro" id="IPR006186">
    <property type="entry name" value="Ser/Thr-sp_prot-phosphatase"/>
</dbReference>
<reference evidence="3" key="1">
    <citation type="submission" date="2017-11" db="EMBL/GenBank/DDBJ databases">
        <title>The sensing device of the deep-sea amphipod.</title>
        <authorList>
            <person name="Kobayashi H."/>
            <person name="Nagahama T."/>
            <person name="Arai W."/>
            <person name="Sasagawa Y."/>
            <person name="Umeda M."/>
            <person name="Hayashi T."/>
            <person name="Nikaido I."/>
            <person name="Watanabe H."/>
            <person name="Oguri K."/>
            <person name="Kitazato H."/>
            <person name="Fujioka K."/>
            <person name="Kido Y."/>
            <person name="Takami H."/>
        </authorList>
    </citation>
    <scope>NUCLEOTIDE SEQUENCE</scope>
    <source>
        <tissue evidence="3">Whole body</tissue>
    </source>
</reference>
<dbReference type="GO" id="GO:0033192">
    <property type="term" value="F:calmodulin-dependent protein phosphatase activity"/>
    <property type="evidence" value="ECO:0007669"/>
    <property type="project" value="InterPro"/>
</dbReference>
<evidence type="ECO:0000256" key="1">
    <source>
        <dbReference type="RuleBase" id="RU004273"/>
    </source>
</evidence>
<evidence type="ECO:0000259" key="2">
    <source>
        <dbReference type="PROSITE" id="PS00125"/>
    </source>
</evidence>
<dbReference type="InterPro" id="IPR043360">
    <property type="entry name" value="PP2B"/>
</dbReference>